<evidence type="ECO:0000256" key="2">
    <source>
        <dbReference type="ARBA" id="ARBA00008193"/>
    </source>
</evidence>
<evidence type="ECO:0000256" key="6">
    <source>
        <dbReference type="ARBA" id="ARBA00023136"/>
    </source>
</evidence>
<evidence type="ECO:0000313" key="8">
    <source>
        <dbReference type="Proteomes" id="UP000192775"/>
    </source>
</evidence>
<dbReference type="STRING" id="1619308.B5808_15995"/>
<dbReference type="Proteomes" id="UP000192775">
    <property type="component" value="Chromosome"/>
</dbReference>
<protein>
    <submittedName>
        <fullName evidence="7">Uncharacterized protein</fullName>
    </submittedName>
</protein>
<keyword evidence="4" id="KW-0812">Transmembrane</keyword>
<proteinExistence type="inferred from homology"/>
<evidence type="ECO:0000313" key="7">
    <source>
        <dbReference type="EMBL" id="ARJ06554.1"/>
    </source>
</evidence>
<dbReference type="Pfam" id="PF03458">
    <property type="entry name" value="Gly_transporter"/>
    <property type="match status" value="2"/>
</dbReference>
<evidence type="ECO:0000256" key="4">
    <source>
        <dbReference type="ARBA" id="ARBA00022692"/>
    </source>
</evidence>
<evidence type="ECO:0000256" key="3">
    <source>
        <dbReference type="ARBA" id="ARBA00022475"/>
    </source>
</evidence>
<keyword evidence="6" id="KW-0472">Membrane</keyword>
<dbReference type="PANTHER" id="PTHR30506:SF3">
    <property type="entry name" value="UPF0126 INNER MEMBRANE PROTEIN YADS-RELATED"/>
    <property type="match status" value="1"/>
</dbReference>
<name>A0A1X9LMX8_9MICO</name>
<keyword evidence="3" id="KW-1003">Cell membrane</keyword>
<comment type="subcellular location">
    <subcellularLocation>
        <location evidence="1">Cell membrane</location>
        <topology evidence="1">Multi-pass membrane protein</topology>
    </subcellularLocation>
</comment>
<dbReference type="InterPro" id="IPR005115">
    <property type="entry name" value="Gly_transporter"/>
</dbReference>
<keyword evidence="8" id="KW-1185">Reference proteome</keyword>
<gene>
    <name evidence="7" type="ORF">B5808_15995</name>
</gene>
<evidence type="ECO:0000256" key="1">
    <source>
        <dbReference type="ARBA" id="ARBA00004651"/>
    </source>
</evidence>
<organism evidence="7 8">
    <name type="scientific">Cnuibacter physcomitrellae</name>
    <dbReference type="NCBI Taxonomy" id="1619308"/>
    <lineage>
        <taxon>Bacteria</taxon>
        <taxon>Bacillati</taxon>
        <taxon>Actinomycetota</taxon>
        <taxon>Actinomycetes</taxon>
        <taxon>Micrococcales</taxon>
        <taxon>Microbacteriaceae</taxon>
        <taxon>Cnuibacter</taxon>
    </lineage>
</organism>
<comment type="similarity">
    <text evidence="2">Belongs to the UPF0126 family.</text>
</comment>
<dbReference type="PANTHER" id="PTHR30506">
    <property type="entry name" value="INNER MEMBRANE PROTEIN"/>
    <property type="match status" value="1"/>
</dbReference>
<dbReference type="RefSeq" id="WP_085020692.1">
    <property type="nucleotide sequence ID" value="NZ_BMHD01000001.1"/>
</dbReference>
<dbReference type="AlphaFoldDB" id="A0A1X9LMX8"/>
<sequence>MDAAVFGIPLWAELVAAGLGGLQGALFAAGFRERRLDVLGVVAIGIAVALGGSLLRDLILNQPPVVVWSSWYLLVAGLAALVGMAAGPLVKRAGWVVTGLDALVIGTFGVIATTKALSLGVGAIGALLVGIIGAVGGSLVRDLLLGLPVSFLQIGSLFAAAAGAGAAVLILLVTLGVGVPIAGAIAVGVTALLRLAAVRFDWRFPEQRALPWPWRSRPRMRGAGG</sequence>
<evidence type="ECO:0000256" key="5">
    <source>
        <dbReference type="ARBA" id="ARBA00022989"/>
    </source>
</evidence>
<dbReference type="GO" id="GO:0005886">
    <property type="term" value="C:plasma membrane"/>
    <property type="evidence" value="ECO:0007669"/>
    <property type="project" value="UniProtKB-SubCell"/>
</dbReference>
<dbReference type="EMBL" id="CP020715">
    <property type="protein sequence ID" value="ARJ06554.1"/>
    <property type="molecule type" value="Genomic_DNA"/>
</dbReference>
<reference evidence="7 8" key="1">
    <citation type="submission" date="2017-04" db="EMBL/GenBank/DDBJ databases">
        <authorList>
            <person name="Afonso C.L."/>
            <person name="Miller P.J."/>
            <person name="Scott M.A."/>
            <person name="Spackman E."/>
            <person name="Goraichik I."/>
            <person name="Dimitrov K.M."/>
            <person name="Suarez D.L."/>
            <person name="Swayne D.E."/>
        </authorList>
    </citation>
    <scope>NUCLEOTIDE SEQUENCE [LARGE SCALE GENOMIC DNA]</scope>
    <source>
        <strain evidence="8">XA(T)</strain>
    </source>
</reference>
<keyword evidence="5" id="KW-1133">Transmembrane helix</keyword>
<accession>A0A1X9LMX8</accession>
<dbReference type="KEGG" id="cphy:B5808_15995"/>